<organism evidence="4 5">
    <name type="scientific">Alkaliphilus pronyensis</name>
    <dbReference type="NCBI Taxonomy" id="1482732"/>
    <lineage>
        <taxon>Bacteria</taxon>
        <taxon>Bacillati</taxon>
        <taxon>Bacillota</taxon>
        <taxon>Clostridia</taxon>
        <taxon>Peptostreptococcales</taxon>
        <taxon>Natronincolaceae</taxon>
        <taxon>Alkaliphilus</taxon>
    </lineage>
</organism>
<dbReference type="InterPro" id="IPR012347">
    <property type="entry name" value="Ferritin-like"/>
</dbReference>
<keyword evidence="5" id="KW-1185">Reference proteome</keyword>
<dbReference type="PRINTS" id="PR01346">
    <property type="entry name" value="HELNAPAPROT"/>
</dbReference>
<evidence type="ECO:0000259" key="3">
    <source>
        <dbReference type="Pfam" id="PF00210"/>
    </source>
</evidence>
<dbReference type="CDD" id="cd01043">
    <property type="entry name" value="DPS"/>
    <property type="match status" value="1"/>
</dbReference>
<dbReference type="InterPro" id="IPR023188">
    <property type="entry name" value="DPS_DNA-bd_CS"/>
</dbReference>
<protein>
    <submittedName>
        <fullName evidence="4">DNA starvation/stationary phase protection protein</fullName>
    </submittedName>
</protein>
<dbReference type="GO" id="GO:0008199">
    <property type="term" value="F:ferric iron binding"/>
    <property type="evidence" value="ECO:0007669"/>
    <property type="project" value="InterPro"/>
</dbReference>
<dbReference type="RefSeq" id="WP_151862245.1">
    <property type="nucleotide sequence ID" value="NZ_WBZC01000069.1"/>
</dbReference>
<dbReference type="Pfam" id="PF00210">
    <property type="entry name" value="Ferritin"/>
    <property type="match status" value="1"/>
</dbReference>
<sequence length="156" mass="17891">MDVRIGLEKKGREKVTKELNQYLANLHVLYTKLHNYHWNVEGKNFFQLHSKLEELYDHTAEEIDEVAERILMLGYKPAASMKEYLAMATLKEAESTSIKGEDIVKDLLEDFTSLILDLRKGIGIAEENNDQVSVDLMVGAISNLEKTAWMLRAYLS</sequence>
<evidence type="ECO:0000313" key="4">
    <source>
        <dbReference type="EMBL" id="KAB3530304.1"/>
    </source>
</evidence>
<dbReference type="OrthoDB" id="9797023at2"/>
<dbReference type="Proteomes" id="UP000432715">
    <property type="component" value="Unassembled WGS sequence"/>
</dbReference>
<dbReference type="Gene3D" id="1.20.1260.10">
    <property type="match status" value="1"/>
</dbReference>
<gene>
    <name evidence="4" type="ORF">F8154_14020</name>
</gene>
<dbReference type="GO" id="GO:0016722">
    <property type="term" value="F:oxidoreductase activity, acting on metal ions"/>
    <property type="evidence" value="ECO:0007669"/>
    <property type="project" value="InterPro"/>
</dbReference>
<dbReference type="SUPFAM" id="SSF47240">
    <property type="entry name" value="Ferritin-like"/>
    <property type="match status" value="1"/>
</dbReference>
<feature type="domain" description="Ferritin/DPS" evidence="3">
    <location>
        <begin position="17"/>
        <end position="155"/>
    </location>
</feature>
<evidence type="ECO:0000256" key="1">
    <source>
        <dbReference type="ARBA" id="ARBA00009497"/>
    </source>
</evidence>
<reference evidence="4 5" key="1">
    <citation type="submission" date="2019-10" db="EMBL/GenBank/DDBJ databases">
        <title>Alkaliphilus serpentinus sp. nov. and Alkaliphilus pronyensis sp. nov., two novel anaerobic alkaliphilic species isolated from the serpentinized-hosted hydrothermal field of the Prony Bay (New Caledonia).</title>
        <authorList>
            <person name="Postec A."/>
        </authorList>
    </citation>
    <scope>NUCLEOTIDE SEQUENCE [LARGE SCALE GENOMIC DNA]</scope>
    <source>
        <strain evidence="4 5">LacV</strain>
    </source>
</reference>
<dbReference type="InterPro" id="IPR002177">
    <property type="entry name" value="DPS_DNA-bd"/>
</dbReference>
<dbReference type="PROSITE" id="PS00819">
    <property type="entry name" value="DPS_2"/>
    <property type="match status" value="1"/>
</dbReference>
<comment type="caution">
    <text evidence="4">The sequence shown here is derived from an EMBL/GenBank/DDBJ whole genome shotgun (WGS) entry which is preliminary data.</text>
</comment>
<dbReference type="InterPro" id="IPR009078">
    <property type="entry name" value="Ferritin-like_SF"/>
</dbReference>
<comment type="similarity">
    <text evidence="1 2">Belongs to the Dps family.</text>
</comment>
<dbReference type="PROSITE" id="PS00818">
    <property type="entry name" value="DPS_1"/>
    <property type="match status" value="1"/>
</dbReference>
<dbReference type="PANTHER" id="PTHR42932:SF1">
    <property type="entry name" value="GENERAL STRESS PROTEIN 20U"/>
    <property type="match status" value="1"/>
</dbReference>
<dbReference type="InterPro" id="IPR008331">
    <property type="entry name" value="Ferritin_DPS_dom"/>
</dbReference>
<dbReference type="EMBL" id="WBZC01000069">
    <property type="protein sequence ID" value="KAB3530304.1"/>
    <property type="molecule type" value="Genomic_DNA"/>
</dbReference>
<proteinExistence type="inferred from homology"/>
<evidence type="ECO:0000313" key="5">
    <source>
        <dbReference type="Proteomes" id="UP000432715"/>
    </source>
</evidence>
<dbReference type="AlphaFoldDB" id="A0A6I0FBZ5"/>
<accession>A0A6I0FBZ5</accession>
<evidence type="ECO:0000256" key="2">
    <source>
        <dbReference type="RuleBase" id="RU003875"/>
    </source>
</evidence>
<name>A0A6I0FBZ5_9FIRM</name>
<dbReference type="PIRSF" id="PIRSF005900">
    <property type="entry name" value="Dps"/>
    <property type="match status" value="1"/>
</dbReference>
<dbReference type="PANTHER" id="PTHR42932">
    <property type="entry name" value="GENERAL STRESS PROTEIN 20U"/>
    <property type="match status" value="1"/>
</dbReference>